<keyword evidence="6" id="KW-1133">Transmembrane helix</keyword>
<accession>A0A4E9F9F3</accession>
<dbReference type="Proteomes" id="UP000006672">
    <property type="component" value="Unassembled WGS sequence"/>
</dbReference>
<dbReference type="PANTHER" id="PTHR22907:SF58">
    <property type="entry name" value="ZP DOMAIN-CONTAINING PROTEIN"/>
    <property type="match status" value="1"/>
</dbReference>
<reference evidence="9" key="2">
    <citation type="submission" date="2019-04" db="EMBL/GenBank/DDBJ databases">
        <authorList>
            <person name="Howe K."/>
            <person name="Paulini M."/>
            <person name="Williams G."/>
        </authorList>
    </citation>
    <scope>NUCLEOTIDE SEQUENCE [LARGE SCALE GENOMIC DNA]</scope>
    <source>
        <strain evidence="9">FR3</strain>
    </source>
</reference>
<protein>
    <submittedName>
        <fullName evidence="11">ZP domain-containing protein</fullName>
    </submittedName>
</protein>
<sequence length="378" mass="43926">MMQYPEFLFIVLLSQRIRALEQEPTLECFTDGLRLRFELEKPFYGHIYVKDSFMYENCHLDYTWNPTVGSFYFNVFYKSDCHVKYEREPSGISYQVIIIVQYHYLFLTQAYRAYSVSCFYETVIDPNMQISGLTMTELENEITTNCAYDVLNSINGESIKYANVGDRLIHKWSCESDEYGMLVHSCFVYESDSDTFQLVDNQGCITDHTLMDPLHYSDSLTVAYSVIPAFKFVDKLTIRFQCKVALCIKAQNGCEGISPPKCEYLSTLTSISKHSISKSPSPVLSNILQSSLPRNIESLCEENTEFNSCRDVFNANKRNFSTNYRRKRFLNESRLAMNSLLRKSFTETNSTNFTRFTLDIHTDQVTKFSYQNEFISLT</sequence>
<feature type="domain" description="ZP" evidence="8">
    <location>
        <begin position="27"/>
        <end position="261"/>
    </location>
</feature>
<dbReference type="WBParaSite" id="Bm8649a.1">
    <property type="protein sequence ID" value="Bm8649a.1"/>
    <property type="gene ID" value="WBGene00228910"/>
</dbReference>
<evidence type="ECO:0000256" key="1">
    <source>
        <dbReference type="ARBA" id="ARBA00004251"/>
    </source>
</evidence>
<dbReference type="InterPro" id="IPR056953">
    <property type="entry name" value="CUT_N"/>
</dbReference>
<reference evidence="10" key="1">
    <citation type="journal article" date="2007" name="Science">
        <title>Draft genome of the filarial nematode parasite Brugia malayi.</title>
        <authorList>
            <person name="Ghedin E."/>
            <person name="Wang S."/>
            <person name="Spiro D."/>
            <person name="Caler E."/>
            <person name="Zhao Q."/>
            <person name="Crabtree J."/>
            <person name="Allen J.E."/>
            <person name="Delcher A.L."/>
            <person name="Guiliano D.B."/>
            <person name="Miranda-Saavedra D."/>
            <person name="Angiuoli S.V."/>
            <person name="Creasy T."/>
            <person name="Amedeo P."/>
            <person name="Haas B."/>
            <person name="El-Sayed N.M."/>
            <person name="Wortman J.R."/>
            <person name="Feldblyum T."/>
            <person name="Tallon L."/>
            <person name="Schatz M."/>
            <person name="Shumway M."/>
            <person name="Koo H."/>
            <person name="Salzberg S.L."/>
            <person name="Schobel S."/>
            <person name="Pertea M."/>
            <person name="Pop M."/>
            <person name="White O."/>
            <person name="Barton G.J."/>
            <person name="Carlow C.K."/>
            <person name="Crawford M.J."/>
            <person name="Daub J."/>
            <person name="Dimmic M.W."/>
            <person name="Estes C.F."/>
            <person name="Foster J.M."/>
            <person name="Ganatra M."/>
            <person name="Gregory W.F."/>
            <person name="Johnson N.M."/>
            <person name="Jin J."/>
            <person name="Komuniecki R."/>
            <person name="Korf I."/>
            <person name="Kumar S."/>
            <person name="Laney S."/>
            <person name="Li B.W."/>
            <person name="Li W."/>
            <person name="Lindblom T.H."/>
            <person name="Lustigman S."/>
            <person name="Ma D."/>
            <person name="Maina C.V."/>
            <person name="Martin D.M."/>
            <person name="McCarter J.P."/>
            <person name="McReynolds L."/>
            <person name="Mitreva M."/>
            <person name="Nutman T.B."/>
            <person name="Parkinson J."/>
            <person name="Peregrin-Alvarez J.M."/>
            <person name="Poole C."/>
            <person name="Ren Q."/>
            <person name="Saunders L."/>
            <person name="Sluder A.E."/>
            <person name="Smith K."/>
            <person name="Stanke M."/>
            <person name="Unnasch T.R."/>
            <person name="Ware J."/>
            <person name="Wei A.D."/>
            <person name="Weil G."/>
            <person name="Williams D.J."/>
            <person name="Zhang Y."/>
            <person name="Williams S.A."/>
            <person name="Fraser-Liggett C."/>
            <person name="Slatko B."/>
            <person name="Blaxter M.L."/>
            <person name="Scott A.L."/>
        </authorList>
    </citation>
    <scope>NUCLEOTIDE SEQUENCE</scope>
    <source>
        <strain evidence="10">FR3</strain>
    </source>
</reference>
<dbReference type="KEGG" id="bmy:BM_BM8649"/>
<evidence type="ECO:0000256" key="7">
    <source>
        <dbReference type="ARBA" id="ARBA00023136"/>
    </source>
</evidence>
<dbReference type="OrthoDB" id="6139674at2759"/>
<comment type="subcellular location">
    <subcellularLocation>
        <location evidence="1">Cell membrane</location>
        <topology evidence="1">Single-pass type I membrane protein</topology>
    </subcellularLocation>
</comment>
<keyword evidence="3" id="KW-1003">Cell membrane</keyword>
<evidence type="ECO:0000256" key="4">
    <source>
        <dbReference type="ARBA" id="ARBA00022692"/>
    </source>
</evidence>
<dbReference type="Pfam" id="PF25301">
    <property type="entry name" value="CUT_C"/>
    <property type="match status" value="1"/>
</dbReference>
<evidence type="ECO:0000259" key="8">
    <source>
        <dbReference type="PROSITE" id="PS51034"/>
    </source>
</evidence>
<dbReference type="PROSITE" id="PS51034">
    <property type="entry name" value="ZP_2"/>
    <property type="match status" value="1"/>
</dbReference>
<dbReference type="EMBL" id="CAAKNF010000193">
    <property type="protein sequence ID" value="VIO93475.1"/>
    <property type="molecule type" value="Genomic_DNA"/>
</dbReference>
<evidence type="ECO:0000313" key="11">
    <source>
        <dbReference type="WBParaSite" id="Bm8649a.1"/>
    </source>
</evidence>
<dbReference type="InterPro" id="IPR051962">
    <property type="entry name" value="Cuticlin"/>
</dbReference>
<accession>A0A5S6PWD1</accession>
<dbReference type="Pfam" id="PF25057">
    <property type="entry name" value="CUT_N"/>
    <property type="match status" value="1"/>
</dbReference>
<organism evidence="9">
    <name type="scientific">Brugia malayi</name>
    <name type="common">Filarial nematode worm</name>
    <dbReference type="NCBI Taxonomy" id="6279"/>
    <lineage>
        <taxon>Eukaryota</taxon>
        <taxon>Metazoa</taxon>
        <taxon>Ecdysozoa</taxon>
        <taxon>Nematoda</taxon>
        <taxon>Chromadorea</taxon>
        <taxon>Rhabditida</taxon>
        <taxon>Spirurina</taxon>
        <taxon>Spiruromorpha</taxon>
        <taxon>Filarioidea</taxon>
        <taxon>Onchocercidae</taxon>
        <taxon>Brugia</taxon>
    </lineage>
</organism>
<dbReference type="RefSeq" id="XP_042934312.1">
    <property type="nucleotide sequence ID" value="XM_043078378.1"/>
</dbReference>
<evidence type="ECO:0000256" key="3">
    <source>
        <dbReference type="ARBA" id="ARBA00022475"/>
    </source>
</evidence>
<dbReference type="GO" id="GO:0005886">
    <property type="term" value="C:plasma membrane"/>
    <property type="evidence" value="ECO:0007669"/>
    <property type="project" value="UniProtKB-SubCell"/>
</dbReference>
<proteinExistence type="predicted"/>
<evidence type="ECO:0000313" key="9">
    <source>
        <dbReference type="EMBL" id="VIO93475.1"/>
    </source>
</evidence>
<evidence type="ECO:0000256" key="6">
    <source>
        <dbReference type="ARBA" id="ARBA00022989"/>
    </source>
</evidence>
<dbReference type="GeneID" id="66060304"/>
<dbReference type="InterPro" id="IPR057475">
    <property type="entry name" value="CUT_C"/>
</dbReference>
<gene>
    <name evidence="9 11" type="primary">Bma-cutl-12.3</name>
    <name evidence="9" type="ORF">BM_BM8649</name>
</gene>
<dbReference type="AlphaFoldDB" id="A0A4E9F9F3"/>
<reference evidence="11" key="3">
    <citation type="submission" date="2019-12" db="UniProtKB">
        <authorList>
            <consortium name="WormBaseParasite"/>
        </authorList>
    </citation>
    <scope>IDENTIFICATION</scope>
</reference>
<dbReference type="InterPro" id="IPR001507">
    <property type="entry name" value="ZP_dom"/>
</dbReference>
<keyword evidence="5" id="KW-0732">Signal</keyword>
<dbReference type="SMART" id="SM00241">
    <property type="entry name" value="ZP"/>
    <property type="match status" value="1"/>
</dbReference>
<dbReference type="CTD" id="66060304"/>
<evidence type="ECO:0000256" key="5">
    <source>
        <dbReference type="ARBA" id="ARBA00022729"/>
    </source>
</evidence>
<dbReference type="PANTHER" id="PTHR22907">
    <property type="entry name" value="GH04558P"/>
    <property type="match status" value="1"/>
</dbReference>
<keyword evidence="4" id="KW-0812">Transmembrane</keyword>
<keyword evidence="2" id="KW-0193">Cuticle</keyword>
<evidence type="ECO:0000313" key="10">
    <source>
        <dbReference type="Proteomes" id="UP000006672"/>
    </source>
</evidence>
<name>A0A4E9F9F3_BRUMA</name>
<keyword evidence="7" id="KW-0472">Membrane</keyword>
<keyword evidence="10" id="KW-1185">Reference proteome</keyword>
<evidence type="ECO:0000256" key="2">
    <source>
        <dbReference type="ARBA" id="ARBA00022460"/>
    </source>
</evidence>
<dbReference type="GO" id="GO:0042302">
    <property type="term" value="F:structural constituent of cuticle"/>
    <property type="evidence" value="ECO:0007669"/>
    <property type="project" value="UniProtKB-KW"/>
</dbReference>